<dbReference type="InterPro" id="IPR007421">
    <property type="entry name" value="Schlafen_AlbA_2_dom"/>
</dbReference>
<organism evidence="2">
    <name type="scientific">marine sediment metagenome</name>
    <dbReference type="NCBI Taxonomy" id="412755"/>
    <lineage>
        <taxon>unclassified sequences</taxon>
        <taxon>metagenomes</taxon>
        <taxon>ecological metagenomes</taxon>
    </lineage>
</organism>
<name>A0A0F9SGT7_9ZZZZ</name>
<dbReference type="Gene3D" id="3.30.950.30">
    <property type="entry name" value="Schlafen, AAA domain"/>
    <property type="match status" value="1"/>
</dbReference>
<gene>
    <name evidence="2" type="ORF">LCGC14_0454330</name>
</gene>
<dbReference type="Pfam" id="PF04326">
    <property type="entry name" value="SLFN_AlbA_2"/>
    <property type="match status" value="1"/>
</dbReference>
<dbReference type="EMBL" id="LAZR01000457">
    <property type="protein sequence ID" value="KKN68120.1"/>
    <property type="molecule type" value="Genomic_DNA"/>
</dbReference>
<reference evidence="2" key="1">
    <citation type="journal article" date="2015" name="Nature">
        <title>Complex archaea that bridge the gap between prokaryotes and eukaryotes.</title>
        <authorList>
            <person name="Spang A."/>
            <person name="Saw J.H."/>
            <person name="Jorgensen S.L."/>
            <person name="Zaremba-Niedzwiedzka K."/>
            <person name="Martijn J."/>
            <person name="Lind A.E."/>
            <person name="van Eijk R."/>
            <person name="Schleper C."/>
            <person name="Guy L."/>
            <person name="Ettema T.J."/>
        </authorList>
    </citation>
    <scope>NUCLEOTIDE SEQUENCE</scope>
</reference>
<comment type="caution">
    <text evidence="2">The sequence shown here is derived from an EMBL/GenBank/DDBJ whole genome shotgun (WGS) entry which is preliminary data.</text>
</comment>
<dbReference type="AlphaFoldDB" id="A0A0F9SGT7"/>
<feature type="domain" description="Schlafen AlbA-2" evidence="1">
    <location>
        <begin position="14"/>
        <end position="149"/>
    </location>
</feature>
<protein>
    <recommendedName>
        <fullName evidence="1">Schlafen AlbA-2 domain-containing protein</fullName>
    </recommendedName>
</protein>
<evidence type="ECO:0000259" key="1">
    <source>
        <dbReference type="Pfam" id="PF04326"/>
    </source>
</evidence>
<proteinExistence type="predicted"/>
<accession>A0A0F9SGT7</accession>
<dbReference type="InterPro" id="IPR038461">
    <property type="entry name" value="Schlafen_AlbA_2_dom_sf"/>
</dbReference>
<sequence>MKDHIQRALAAKRESKYVDFKGELDLSEPHAWCEIVKDMVAMANSGGGVLLIGLDNKGKPTRWDPTSVLDVDEAVVTDRIHKYTGVQFDSFTISEETKAGNRLVAILVEAVSIPIVFTKPGTYAVSDKKQKTAFSAGTVYFRHGAKSEPGNTNDLRRVVERQLELIRKSWLQGLRKVVKAPPGSQIYTFPSGVDVRESVSTDARAIRIVDDPDAPAYRRLDYDLTHPFRQKEAIGEINRGLAGRTTINSYDIQCINRICDVRDKENLCHCPKYSSPQYSREYVSWVISQYDQDEEFFQKARAAHYEQRH</sequence>
<evidence type="ECO:0000313" key="2">
    <source>
        <dbReference type="EMBL" id="KKN68120.1"/>
    </source>
</evidence>